<evidence type="ECO:0000256" key="2">
    <source>
        <dbReference type="ARBA" id="ARBA00022679"/>
    </source>
</evidence>
<evidence type="ECO:0000313" key="8">
    <source>
        <dbReference type="Proteomes" id="UP001054252"/>
    </source>
</evidence>
<keyword evidence="1" id="KW-0723">Serine/threonine-protein kinase</keyword>
<dbReference type="GO" id="GO:0005524">
    <property type="term" value="F:ATP binding"/>
    <property type="evidence" value="ECO:0007669"/>
    <property type="project" value="UniProtKB-KW"/>
</dbReference>
<keyword evidence="5" id="KW-0067">ATP-binding</keyword>
<sequence length="163" mass="18050">MSASESGSKRNENKLKIALIIATPLAALLAMLILCYYFCKNRGSPEERIKEKKENDIKNEGQDDDMGLPVFQLATISHATDNFSLSNKLGQGGFGPVYKGCGVQWVLQTRKHLSWKGIELIALPLGVDTYILCRHHVRVGFHNAQPFQNTLTSLVDIFGSGFP</sequence>
<dbReference type="GO" id="GO:0005886">
    <property type="term" value="C:plasma membrane"/>
    <property type="evidence" value="ECO:0007669"/>
    <property type="project" value="TreeGrafter"/>
</dbReference>
<keyword evidence="3" id="KW-0547">Nucleotide-binding</keyword>
<keyword evidence="8" id="KW-1185">Reference proteome</keyword>
<organism evidence="7 8">
    <name type="scientific">Rubroshorea leprosula</name>
    <dbReference type="NCBI Taxonomy" id="152421"/>
    <lineage>
        <taxon>Eukaryota</taxon>
        <taxon>Viridiplantae</taxon>
        <taxon>Streptophyta</taxon>
        <taxon>Embryophyta</taxon>
        <taxon>Tracheophyta</taxon>
        <taxon>Spermatophyta</taxon>
        <taxon>Magnoliopsida</taxon>
        <taxon>eudicotyledons</taxon>
        <taxon>Gunneridae</taxon>
        <taxon>Pentapetalae</taxon>
        <taxon>rosids</taxon>
        <taxon>malvids</taxon>
        <taxon>Malvales</taxon>
        <taxon>Dipterocarpaceae</taxon>
        <taxon>Rubroshorea</taxon>
    </lineage>
</organism>
<keyword evidence="4" id="KW-0418">Kinase</keyword>
<dbReference type="EMBL" id="BPVZ01000684">
    <property type="protein sequence ID" value="GKV52371.1"/>
    <property type="molecule type" value="Genomic_DNA"/>
</dbReference>
<accession>A0AAV5MQY0</accession>
<evidence type="ECO:0000256" key="1">
    <source>
        <dbReference type="ARBA" id="ARBA00022527"/>
    </source>
</evidence>
<keyword evidence="6" id="KW-0812">Transmembrane</keyword>
<dbReference type="AlphaFoldDB" id="A0AAV5MQY0"/>
<keyword evidence="6" id="KW-0472">Membrane</keyword>
<dbReference type="PANTHER" id="PTHR27002">
    <property type="entry name" value="RECEPTOR-LIKE SERINE/THREONINE-PROTEIN KINASE SD1-8"/>
    <property type="match status" value="1"/>
</dbReference>
<dbReference type="Proteomes" id="UP001054252">
    <property type="component" value="Unassembled WGS sequence"/>
</dbReference>
<feature type="transmembrane region" description="Helical" evidence="6">
    <location>
        <begin position="17"/>
        <end position="39"/>
    </location>
</feature>
<reference evidence="7 8" key="1">
    <citation type="journal article" date="2021" name="Commun. Biol.">
        <title>The genome of Shorea leprosula (Dipterocarpaceae) highlights the ecological relevance of drought in aseasonal tropical rainforests.</title>
        <authorList>
            <person name="Ng K.K.S."/>
            <person name="Kobayashi M.J."/>
            <person name="Fawcett J.A."/>
            <person name="Hatakeyama M."/>
            <person name="Paape T."/>
            <person name="Ng C.H."/>
            <person name="Ang C.C."/>
            <person name="Tnah L.H."/>
            <person name="Lee C.T."/>
            <person name="Nishiyama T."/>
            <person name="Sese J."/>
            <person name="O'Brien M.J."/>
            <person name="Copetti D."/>
            <person name="Mohd Noor M.I."/>
            <person name="Ong R.C."/>
            <person name="Putra M."/>
            <person name="Sireger I.Z."/>
            <person name="Indrioko S."/>
            <person name="Kosugi Y."/>
            <person name="Izuno A."/>
            <person name="Isagi Y."/>
            <person name="Lee S.L."/>
            <person name="Shimizu K.K."/>
        </authorList>
    </citation>
    <scope>NUCLEOTIDE SEQUENCE [LARGE SCALE GENOMIC DNA]</scope>
    <source>
        <strain evidence="7">214</strain>
    </source>
</reference>
<dbReference type="Gene3D" id="3.30.200.20">
    <property type="entry name" value="Phosphorylase Kinase, domain 1"/>
    <property type="match status" value="1"/>
</dbReference>
<keyword evidence="2" id="KW-0808">Transferase</keyword>
<evidence type="ECO:0000313" key="7">
    <source>
        <dbReference type="EMBL" id="GKV52371.1"/>
    </source>
</evidence>
<dbReference type="GO" id="GO:0004674">
    <property type="term" value="F:protein serine/threonine kinase activity"/>
    <property type="evidence" value="ECO:0007669"/>
    <property type="project" value="UniProtKB-KW"/>
</dbReference>
<comment type="caution">
    <text evidence="7">The sequence shown here is derived from an EMBL/GenBank/DDBJ whole genome shotgun (WGS) entry which is preliminary data.</text>
</comment>
<name>A0AAV5MQY0_9ROSI</name>
<evidence type="ECO:0000256" key="5">
    <source>
        <dbReference type="ARBA" id="ARBA00022840"/>
    </source>
</evidence>
<dbReference type="PANTHER" id="PTHR27002:SF181">
    <property type="entry name" value="RECEPTOR-LIKE SERINE_THREONINE-PROTEIN KINASE"/>
    <property type="match status" value="1"/>
</dbReference>
<protein>
    <submittedName>
        <fullName evidence="7">Uncharacterized protein</fullName>
    </submittedName>
</protein>
<gene>
    <name evidence="7" type="ORF">SLEP1_g58957</name>
</gene>
<keyword evidence="6" id="KW-1133">Transmembrane helix</keyword>
<proteinExistence type="predicted"/>
<dbReference type="InterPro" id="IPR011009">
    <property type="entry name" value="Kinase-like_dom_sf"/>
</dbReference>
<evidence type="ECO:0000256" key="6">
    <source>
        <dbReference type="SAM" id="Phobius"/>
    </source>
</evidence>
<evidence type="ECO:0000256" key="3">
    <source>
        <dbReference type="ARBA" id="ARBA00022741"/>
    </source>
</evidence>
<evidence type="ECO:0000256" key="4">
    <source>
        <dbReference type="ARBA" id="ARBA00022777"/>
    </source>
</evidence>
<dbReference type="SUPFAM" id="SSF56112">
    <property type="entry name" value="Protein kinase-like (PK-like)"/>
    <property type="match status" value="1"/>
</dbReference>